<dbReference type="SUPFAM" id="SSF56601">
    <property type="entry name" value="beta-lactamase/transpeptidase-like"/>
    <property type="match status" value="1"/>
</dbReference>
<evidence type="ECO:0000313" key="3">
    <source>
        <dbReference type="Proteomes" id="UP001165079"/>
    </source>
</evidence>
<protein>
    <submittedName>
        <fullName evidence="2">Serine hydrolase</fullName>
    </submittedName>
</protein>
<keyword evidence="3" id="KW-1185">Reference proteome</keyword>
<evidence type="ECO:0000313" key="2">
    <source>
        <dbReference type="EMBL" id="GLZ78505.1"/>
    </source>
</evidence>
<dbReference type="AlphaFoldDB" id="A0A9W6SK52"/>
<proteinExistence type="predicted"/>
<dbReference type="Gene3D" id="3.40.710.10">
    <property type="entry name" value="DD-peptidase/beta-lactamase superfamily"/>
    <property type="match status" value="1"/>
</dbReference>
<dbReference type="Proteomes" id="UP001165079">
    <property type="component" value="Unassembled WGS sequence"/>
</dbReference>
<name>A0A9W6SK52_9ACTN</name>
<sequence length="355" mass="38954">MRRDTIFRMASTTKPVAASAAMVLLDECRMRLDDPIDQWIPELADRRVLKRPDAPLDETVPAFRPISVRDVMTSTLGLGLDMTARTAPMMSAFFERGVYGQADGWMLPEPGPDEWLRRLGTLPLMYQPGERWLYNLGDDLLGVLVARVTGRPYEDFLRERILDPLGMDDTGFHVPHDKIDRFPPLYAPHPETGEFLVEDPAEGGHHAKPPAFPSCGGGLDSTVDDYHAYFQMLLNGGKHAGERVLSAPAVELMTTNRLTPGQQAARDAWAEQVGHLAYGIGGQGGWGFGMTVRVHRTDYAPLGQFGWDGGAGTSVYADPGSGLIGVLCTQVGMSTPDSARVIHDFWTAAYQAIED</sequence>
<keyword evidence="2" id="KW-0378">Hydrolase</keyword>
<accession>A0A9W6SK52</accession>
<feature type="domain" description="Beta-lactamase-related" evidence="1">
    <location>
        <begin position="1"/>
        <end position="331"/>
    </location>
</feature>
<dbReference type="EMBL" id="BSTX01000002">
    <property type="protein sequence ID" value="GLZ78505.1"/>
    <property type="molecule type" value="Genomic_DNA"/>
</dbReference>
<dbReference type="GO" id="GO:0016787">
    <property type="term" value="F:hydrolase activity"/>
    <property type="evidence" value="ECO:0007669"/>
    <property type="project" value="UniProtKB-KW"/>
</dbReference>
<dbReference type="InterPro" id="IPR050789">
    <property type="entry name" value="Diverse_Enzym_Activities"/>
</dbReference>
<dbReference type="InterPro" id="IPR001466">
    <property type="entry name" value="Beta-lactam-related"/>
</dbReference>
<organism evidence="2 3">
    <name type="scientific">Actinorhabdospora filicis</name>
    <dbReference type="NCBI Taxonomy" id="1785913"/>
    <lineage>
        <taxon>Bacteria</taxon>
        <taxon>Bacillati</taxon>
        <taxon>Actinomycetota</taxon>
        <taxon>Actinomycetes</taxon>
        <taxon>Micromonosporales</taxon>
        <taxon>Micromonosporaceae</taxon>
        <taxon>Actinorhabdospora</taxon>
    </lineage>
</organism>
<reference evidence="2" key="1">
    <citation type="submission" date="2023-03" db="EMBL/GenBank/DDBJ databases">
        <title>Actinorhabdospora filicis NBRC 111898.</title>
        <authorList>
            <person name="Ichikawa N."/>
            <person name="Sato H."/>
            <person name="Tonouchi N."/>
        </authorList>
    </citation>
    <scope>NUCLEOTIDE SEQUENCE</scope>
    <source>
        <strain evidence="2">NBRC 111898</strain>
    </source>
</reference>
<dbReference type="PANTHER" id="PTHR43283:SF3">
    <property type="entry name" value="BETA-LACTAMASE FAMILY PROTEIN (AFU_ORTHOLOGUE AFUA_5G07500)"/>
    <property type="match status" value="1"/>
</dbReference>
<comment type="caution">
    <text evidence="2">The sequence shown here is derived from an EMBL/GenBank/DDBJ whole genome shotgun (WGS) entry which is preliminary data.</text>
</comment>
<evidence type="ECO:0000259" key="1">
    <source>
        <dbReference type="Pfam" id="PF00144"/>
    </source>
</evidence>
<dbReference type="InterPro" id="IPR012338">
    <property type="entry name" value="Beta-lactam/transpept-like"/>
</dbReference>
<dbReference type="PANTHER" id="PTHR43283">
    <property type="entry name" value="BETA-LACTAMASE-RELATED"/>
    <property type="match status" value="1"/>
</dbReference>
<dbReference type="Pfam" id="PF00144">
    <property type="entry name" value="Beta-lactamase"/>
    <property type="match status" value="1"/>
</dbReference>
<gene>
    <name evidence="2" type="ORF">Afil01_33120</name>
</gene>